<reference evidence="2 3" key="1">
    <citation type="submission" date="2016-03" db="EMBL/GenBank/DDBJ databases">
        <title>Comparative genomics of the ectomycorrhizal sister species Rhizopogon vinicolor and Rhizopogon vesiculosus (Basidiomycota: Boletales) reveals a divergence of the mating type B locus.</title>
        <authorList>
            <person name="Mujic A.B."/>
            <person name="Kuo A."/>
            <person name="Tritt A."/>
            <person name="Lipzen A."/>
            <person name="Chen C."/>
            <person name="Johnson J."/>
            <person name="Sharma A."/>
            <person name="Barry K."/>
            <person name="Grigoriev I.V."/>
            <person name="Spatafora J.W."/>
        </authorList>
    </citation>
    <scope>NUCLEOTIDE SEQUENCE [LARGE SCALE GENOMIC DNA]</scope>
    <source>
        <strain evidence="2 3">AM-OR11-056</strain>
    </source>
</reference>
<proteinExistence type="predicted"/>
<gene>
    <name evidence="2" type="ORF">AZE42_11004</name>
</gene>
<name>A0A1J8PRN4_9AGAM</name>
<feature type="compositionally biased region" description="Basic residues" evidence="1">
    <location>
        <begin position="87"/>
        <end position="96"/>
    </location>
</feature>
<evidence type="ECO:0000313" key="3">
    <source>
        <dbReference type="Proteomes" id="UP000183567"/>
    </source>
</evidence>
<dbReference type="Proteomes" id="UP000183567">
    <property type="component" value="Unassembled WGS sequence"/>
</dbReference>
<comment type="caution">
    <text evidence="2">The sequence shown here is derived from an EMBL/GenBank/DDBJ whole genome shotgun (WGS) entry which is preliminary data.</text>
</comment>
<organism evidence="2 3">
    <name type="scientific">Rhizopogon vesiculosus</name>
    <dbReference type="NCBI Taxonomy" id="180088"/>
    <lineage>
        <taxon>Eukaryota</taxon>
        <taxon>Fungi</taxon>
        <taxon>Dikarya</taxon>
        <taxon>Basidiomycota</taxon>
        <taxon>Agaricomycotina</taxon>
        <taxon>Agaricomycetes</taxon>
        <taxon>Agaricomycetidae</taxon>
        <taxon>Boletales</taxon>
        <taxon>Suillineae</taxon>
        <taxon>Rhizopogonaceae</taxon>
        <taxon>Rhizopogon</taxon>
    </lineage>
</organism>
<feature type="region of interest" description="Disordered" evidence="1">
    <location>
        <begin position="77"/>
        <end position="96"/>
    </location>
</feature>
<evidence type="ECO:0000256" key="1">
    <source>
        <dbReference type="SAM" id="MobiDB-lite"/>
    </source>
</evidence>
<accession>A0A1J8PRN4</accession>
<keyword evidence="3" id="KW-1185">Reference proteome</keyword>
<dbReference type="EMBL" id="LVVM01005195">
    <property type="protein sequence ID" value="OJA11175.1"/>
    <property type="molecule type" value="Genomic_DNA"/>
</dbReference>
<dbReference type="AlphaFoldDB" id="A0A1J8PRN4"/>
<evidence type="ECO:0000313" key="2">
    <source>
        <dbReference type="EMBL" id="OJA11175.1"/>
    </source>
</evidence>
<protein>
    <submittedName>
        <fullName evidence="2">Uncharacterized protein</fullName>
    </submittedName>
</protein>
<sequence>MVDPTAEVRPDFAAEFYDNICTATGQPDVQIIDCLIQSWTVGHSRRVGKWNQQRDEEEQAITEAALARTAQVEEARYQQEVEAARSNSRHRRRNSR</sequence>